<feature type="domain" description="STAS" evidence="1">
    <location>
        <begin position="39"/>
        <end position="115"/>
    </location>
</feature>
<dbReference type="SUPFAM" id="SSF52091">
    <property type="entry name" value="SpoIIaa-like"/>
    <property type="match status" value="1"/>
</dbReference>
<dbReference type="InterPro" id="IPR058548">
    <property type="entry name" value="MlaB-like_STAS"/>
</dbReference>
<dbReference type="Pfam" id="PF13466">
    <property type="entry name" value="STAS_2"/>
    <property type="match status" value="1"/>
</dbReference>
<proteinExistence type="predicted"/>
<name>A0A1I5C745_9ACTN</name>
<organism evidence="2 3">
    <name type="scientific">Geodermatophilus obscurus</name>
    <dbReference type="NCBI Taxonomy" id="1861"/>
    <lineage>
        <taxon>Bacteria</taxon>
        <taxon>Bacillati</taxon>
        <taxon>Actinomycetota</taxon>
        <taxon>Actinomycetes</taxon>
        <taxon>Geodermatophilales</taxon>
        <taxon>Geodermatophilaceae</taxon>
        <taxon>Geodermatophilus</taxon>
    </lineage>
</organism>
<dbReference type="RefSeq" id="WP_075011601.1">
    <property type="nucleotide sequence ID" value="NZ_FOWE01000001.1"/>
</dbReference>
<dbReference type="AlphaFoldDB" id="A0A1I5C745"/>
<sequence length="115" mass="12178">MTPPAATGAASAPPRSDEVVVAVTPALLDDGLADLRWLLHDALTAGARTVVVDVARLPQLTSPLLASLLEAHRVCRARGGGVVLRGAGRRTRDVLVRTGLWRVLQVQPAHRRRAG</sequence>
<reference evidence="3" key="1">
    <citation type="submission" date="2016-10" db="EMBL/GenBank/DDBJ databases">
        <authorList>
            <person name="Varghese N."/>
            <person name="Submissions S."/>
        </authorList>
    </citation>
    <scope>NUCLEOTIDE SEQUENCE [LARGE SCALE GENOMIC DNA]</scope>
    <source>
        <strain evidence="3">DSM 43161</strain>
    </source>
</reference>
<dbReference type="InterPro" id="IPR036513">
    <property type="entry name" value="STAS_dom_sf"/>
</dbReference>
<protein>
    <submittedName>
        <fullName evidence="2">STAS domain-containing protein</fullName>
    </submittedName>
</protein>
<accession>A0A1I5C745</accession>
<gene>
    <name evidence="2" type="ORF">SAMN05660359_00131</name>
</gene>
<dbReference type="EMBL" id="FOWE01000001">
    <property type="protein sequence ID" value="SFN82757.1"/>
    <property type="molecule type" value="Genomic_DNA"/>
</dbReference>
<evidence type="ECO:0000259" key="1">
    <source>
        <dbReference type="PROSITE" id="PS50801"/>
    </source>
</evidence>
<dbReference type="PROSITE" id="PS50801">
    <property type="entry name" value="STAS"/>
    <property type="match status" value="1"/>
</dbReference>
<dbReference type="InterPro" id="IPR002645">
    <property type="entry name" value="STAS_dom"/>
</dbReference>
<evidence type="ECO:0000313" key="2">
    <source>
        <dbReference type="EMBL" id="SFN82757.1"/>
    </source>
</evidence>
<dbReference type="Gene3D" id="3.30.750.24">
    <property type="entry name" value="STAS domain"/>
    <property type="match status" value="1"/>
</dbReference>
<evidence type="ECO:0000313" key="3">
    <source>
        <dbReference type="Proteomes" id="UP000183642"/>
    </source>
</evidence>
<dbReference type="Proteomes" id="UP000183642">
    <property type="component" value="Unassembled WGS sequence"/>
</dbReference>
<keyword evidence="3" id="KW-1185">Reference proteome</keyword>
<dbReference type="CDD" id="cd07043">
    <property type="entry name" value="STAS_anti-anti-sigma_factors"/>
    <property type="match status" value="1"/>
</dbReference>